<reference evidence="11 12" key="1">
    <citation type="submission" date="2024-08" db="EMBL/GenBank/DDBJ databases">
        <authorList>
            <person name="Cucini C."/>
            <person name="Frati F."/>
        </authorList>
    </citation>
    <scope>NUCLEOTIDE SEQUENCE [LARGE SCALE GENOMIC DNA]</scope>
</reference>
<dbReference type="Proteomes" id="UP001642540">
    <property type="component" value="Unassembled WGS sequence"/>
</dbReference>
<evidence type="ECO:0000256" key="1">
    <source>
        <dbReference type="ARBA" id="ARBA00004123"/>
    </source>
</evidence>
<evidence type="ECO:0000256" key="3">
    <source>
        <dbReference type="ARBA" id="ARBA00022771"/>
    </source>
</evidence>
<dbReference type="Gene3D" id="3.30.50.10">
    <property type="entry name" value="Erythroid Transcription Factor GATA-1, subunit A"/>
    <property type="match status" value="1"/>
</dbReference>
<keyword evidence="6" id="KW-0238">DNA-binding</keyword>
<evidence type="ECO:0000256" key="7">
    <source>
        <dbReference type="ARBA" id="ARBA00023163"/>
    </source>
</evidence>
<dbReference type="PROSITE" id="PS51030">
    <property type="entry name" value="NUCLEAR_REC_DBD_2"/>
    <property type="match status" value="1"/>
</dbReference>
<keyword evidence="9" id="KW-0539">Nucleus</keyword>
<dbReference type="InterPro" id="IPR050200">
    <property type="entry name" value="Nuclear_hormone_rcpt_NR3"/>
</dbReference>
<evidence type="ECO:0000313" key="12">
    <source>
        <dbReference type="Proteomes" id="UP001642540"/>
    </source>
</evidence>
<dbReference type="SUPFAM" id="SSF57716">
    <property type="entry name" value="Glucocorticoid receptor-like (DNA-binding domain)"/>
    <property type="match status" value="1"/>
</dbReference>
<evidence type="ECO:0000256" key="4">
    <source>
        <dbReference type="ARBA" id="ARBA00022833"/>
    </source>
</evidence>
<evidence type="ECO:0000256" key="2">
    <source>
        <dbReference type="ARBA" id="ARBA00022723"/>
    </source>
</evidence>
<dbReference type="PANTHER" id="PTHR48092">
    <property type="entry name" value="KNIRPS-RELATED PROTEIN-RELATED"/>
    <property type="match status" value="1"/>
</dbReference>
<keyword evidence="5" id="KW-0805">Transcription regulation</keyword>
<dbReference type="PRINTS" id="PR00047">
    <property type="entry name" value="STROIDFINGER"/>
</dbReference>
<keyword evidence="12" id="KW-1185">Reference proteome</keyword>
<comment type="caution">
    <text evidence="11">The sequence shown here is derived from an EMBL/GenBank/DDBJ whole genome shotgun (WGS) entry which is preliminary data.</text>
</comment>
<dbReference type="PROSITE" id="PS00031">
    <property type="entry name" value="NUCLEAR_REC_DBD_1"/>
    <property type="match status" value="1"/>
</dbReference>
<keyword evidence="2" id="KW-0479">Metal-binding</keyword>
<dbReference type="InterPro" id="IPR001628">
    <property type="entry name" value="Znf_hrmn_rcpt"/>
</dbReference>
<proteinExistence type="predicted"/>
<evidence type="ECO:0000259" key="10">
    <source>
        <dbReference type="PROSITE" id="PS51030"/>
    </source>
</evidence>
<organism evidence="11 12">
    <name type="scientific">Orchesella dallaii</name>
    <dbReference type="NCBI Taxonomy" id="48710"/>
    <lineage>
        <taxon>Eukaryota</taxon>
        <taxon>Metazoa</taxon>
        <taxon>Ecdysozoa</taxon>
        <taxon>Arthropoda</taxon>
        <taxon>Hexapoda</taxon>
        <taxon>Collembola</taxon>
        <taxon>Entomobryomorpha</taxon>
        <taxon>Entomobryoidea</taxon>
        <taxon>Orchesellidae</taxon>
        <taxon>Orchesellinae</taxon>
        <taxon>Orchesella</taxon>
    </lineage>
</organism>
<accession>A0ABP1QCB8</accession>
<keyword evidence="7" id="KW-0804">Transcription</keyword>
<dbReference type="SMART" id="SM00399">
    <property type="entry name" value="ZnF_C4"/>
    <property type="match status" value="1"/>
</dbReference>
<keyword evidence="8" id="KW-0675">Receptor</keyword>
<evidence type="ECO:0000256" key="6">
    <source>
        <dbReference type="ARBA" id="ARBA00023125"/>
    </source>
</evidence>
<comment type="subcellular location">
    <subcellularLocation>
        <location evidence="1">Nucleus</location>
    </subcellularLocation>
</comment>
<dbReference type="EMBL" id="CAXLJM020000026">
    <property type="protein sequence ID" value="CAL8093872.1"/>
    <property type="molecule type" value="Genomic_DNA"/>
</dbReference>
<keyword evidence="3" id="KW-0863">Zinc-finger</keyword>
<name>A0ABP1QCB8_9HEXA</name>
<dbReference type="InterPro" id="IPR013088">
    <property type="entry name" value="Znf_NHR/GATA"/>
</dbReference>
<dbReference type="InterPro" id="IPR035500">
    <property type="entry name" value="NHR-like_dom_sf"/>
</dbReference>
<evidence type="ECO:0000313" key="11">
    <source>
        <dbReference type="EMBL" id="CAL8093872.1"/>
    </source>
</evidence>
<evidence type="ECO:0000256" key="9">
    <source>
        <dbReference type="ARBA" id="ARBA00023242"/>
    </source>
</evidence>
<evidence type="ECO:0000256" key="5">
    <source>
        <dbReference type="ARBA" id="ARBA00023015"/>
    </source>
</evidence>
<evidence type="ECO:0000256" key="8">
    <source>
        <dbReference type="ARBA" id="ARBA00023170"/>
    </source>
</evidence>
<dbReference type="CDD" id="cd06916">
    <property type="entry name" value="NR_DBD_like"/>
    <property type="match status" value="1"/>
</dbReference>
<sequence>MDRYQFEALLEMESTVSSTQNLMSPVLELCACVVCGDFASGRHYGAKTCEGCKGFFKRYIRNLRSNELHHPYTTKCKNLIYPGGCVINKFTRNRCQECRLKTCLKAGMDVNYVQEARAWTPKRQKSPQNGITSTMPELPSPQEALQLEEGAQHTPLKRLKIDVENNLLPFFSDVGTLELAQVSPANESTPRIAYWMNQHHKPAPEVIVSKEAVKFQYPLSTSLFPIPEGDTYHAERLRSGIETNLLAAAVTWALRELPAGIEEKVLLLGNCWKDLFLLRLVQNHKTFQDILDAVNNTICSIKLPEMIEETQNLRRFLRDGPFLQLSDFEFASLNAMKLFNYELIHGNDNLKIIIEALHHKTCEEYVDRSELFRGHLAEAYTNKILHLKSQLQLIGALLVKSTFFGDLLHLSDGSVIESIIAGIIKVNHGKKTRKLC</sequence>
<dbReference type="Pfam" id="PF00105">
    <property type="entry name" value="zf-C4"/>
    <property type="match status" value="1"/>
</dbReference>
<dbReference type="Gene3D" id="1.10.565.10">
    <property type="entry name" value="Retinoid X Receptor"/>
    <property type="match status" value="1"/>
</dbReference>
<dbReference type="SUPFAM" id="SSF48508">
    <property type="entry name" value="Nuclear receptor ligand-binding domain"/>
    <property type="match status" value="1"/>
</dbReference>
<gene>
    <name evidence="11" type="ORF">ODALV1_LOCUS8623</name>
</gene>
<feature type="domain" description="Nuclear receptor" evidence="10">
    <location>
        <begin position="29"/>
        <end position="115"/>
    </location>
</feature>
<protein>
    <recommendedName>
        <fullName evidence="10">Nuclear receptor domain-containing protein</fullName>
    </recommendedName>
</protein>
<keyword evidence="4" id="KW-0862">Zinc</keyword>